<dbReference type="Proteomes" id="UP000034727">
    <property type="component" value="Unassembled WGS sequence"/>
</dbReference>
<keyword evidence="1" id="KW-0472">Membrane</keyword>
<protein>
    <submittedName>
        <fullName evidence="2">Uncharacterized protein</fullName>
    </submittedName>
</protein>
<evidence type="ECO:0000256" key="1">
    <source>
        <dbReference type="SAM" id="Phobius"/>
    </source>
</evidence>
<proteinExistence type="predicted"/>
<organism evidence="2 3">
    <name type="scientific">Candidatus Jorgensenbacteria bacterium GW2011_GWA2_45_9</name>
    <dbReference type="NCBI Taxonomy" id="1618663"/>
    <lineage>
        <taxon>Bacteria</taxon>
        <taxon>Candidatus Joergenseniibacteriota</taxon>
    </lineage>
</organism>
<accession>A0A0G1R031</accession>
<keyword evidence="1" id="KW-0812">Transmembrane</keyword>
<name>A0A0G1R031_9BACT</name>
<reference evidence="2 3" key="1">
    <citation type="journal article" date="2015" name="Nature">
        <title>rRNA introns, odd ribosomes, and small enigmatic genomes across a large radiation of phyla.</title>
        <authorList>
            <person name="Brown C.T."/>
            <person name="Hug L.A."/>
            <person name="Thomas B.C."/>
            <person name="Sharon I."/>
            <person name="Castelle C.J."/>
            <person name="Singh A."/>
            <person name="Wilkins M.J."/>
            <person name="Williams K.H."/>
            <person name="Banfield J.F."/>
        </authorList>
    </citation>
    <scope>NUCLEOTIDE SEQUENCE [LARGE SCALE GENOMIC DNA]</scope>
</reference>
<dbReference type="EMBL" id="LCLJ01000030">
    <property type="protein sequence ID" value="KKU14255.1"/>
    <property type="molecule type" value="Genomic_DNA"/>
</dbReference>
<sequence>MNYPTMFGLGVVGLVLTKVAVDTLGGYVFTSKLFRDGLNQRETEQRVSECMPSDMKYASKAGREIAYWSHNRAVRRENDVEQL</sequence>
<comment type="caution">
    <text evidence="2">The sequence shown here is derived from an EMBL/GenBank/DDBJ whole genome shotgun (WGS) entry which is preliminary data.</text>
</comment>
<feature type="transmembrane region" description="Helical" evidence="1">
    <location>
        <begin position="6"/>
        <end position="29"/>
    </location>
</feature>
<keyword evidence="1" id="KW-1133">Transmembrane helix</keyword>
<evidence type="ECO:0000313" key="3">
    <source>
        <dbReference type="Proteomes" id="UP000034727"/>
    </source>
</evidence>
<evidence type="ECO:0000313" key="2">
    <source>
        <dbReference type="EMBL" id="KKU14255.1"/>
    </source>
</evidence>
<dbReference type="AlphaFoldDB" id="A0A0G1R031"/>
<gene>
    <name evidence="2" type="ORF">UX22_C0030G0003</name>
</gene>